<keyword evidence="1" id="KW-0812">Transmembrane</keyword>
<comment type="caution">
    <text evidence="2">The sequence shown here is derived from an EMBL/GenBank/DDBJ whole genome shotgun (WGS) entry which is preliminary data.</text>
</comment>
<gene>
    <name evidence="2" type="ORF">DP120_14450</name>
</gene>
<proteinExistence type="predicted"/>
<organism evidence="2 3">
    <name type="scientific">Planococcus halotolerans</name>
    <dbReference type="NCBI Taxonomy" id="2233542"/>
    <lineage>
        <taxon>Bacteria</taxon>
        <taxon>Bacillati</taxon>
        <taxon>Bacillota</taxon>
        <taxon>Bacilli</taxon>
        <taxon>Bacillales</taxon>
        <taxon>Caryophanaceae</taxon>
        <taxon>Planococcus</taxon>
    </lineage>
</organism>
<name>A0A365KR04_9BACL</name>
<dbReference type="RefSeq" id="WP_112224368.1">
    <property type="nucleotide sequence ID" value="NZ_CP047673.1"/>
</dbReference>
<evidence type="ECO:0000313" key="2">
    <source>
        <dbReference type="EMBL" id="RAZ75559.1"/>
    </source>
</evidence>
<keyword evidence="3" id="KW-1185">Reference proteome</keyword>
<protein>
    <submittedName>
        <fullName evidence="2">Anti-sigma factor</fullName>
    </submittedName>
</protein>
<keyword evidence="1" id="KW-0472">Membrane</keyword>
<dbReference type="EMBL" id="QLZR01000006">
    <property type="protein sequence ID" value="RAZ75559.1"/>
    <property type="molecule type" value="Genomic_DNA"/>
</dbReference>
<reference evidence="2 3" key="1">
    <citation type="submission" date="2018-06" db="EMBL/GenBank/DDBJ databases">
        <title>The draft genome sequences of strains SCU63 and S1.</title>
        <authorList>
            <person name="Gan L."/>
        </authorList>
    </citation>
    <scope>NUCLEOTIDE SEQUENCE [LARGE SCALE GENOMIC DNA]</scope>
    <source>
        <strain evidence="2 3">SCU63</strain>
    </source>
</reference>
<dbReference type="Proteomes" id="UP000251002">
    <property type="component" value="Unassembled WGS sequence"/>
</dbReference>
<sequence>MKTCPDYIVQYMNDYLDGDLEPSKERVLKENLATCQDCQKIYHELNKTIAFVQSASHIEAPKGFVEATMNKLPKQKQRSGAQRWFKQHPLLTAAAIFFVMMSAVLFSDFNNEQQFSFTKQPNVVVEGNTVIVPEGEVVTGDITVRNGDLRVDGELHGDVTVVNGQYMASSGVITGEVEEIDQVFDWLWYTIKNGFKDAASIFNNEDAMIGE</sequence>
<accession>A0A365KR04</accession>
<evidence type="ECO:0000256" key="1">
    <source>
        <dbReference type="SAM" id="Phobius"/>
    </source>
</evidence>
<keyword evidence="1" id="KW-1133">Transmembrane helix</keyword>
<evidence type="ECO:0000313" key="3">
    <source>
        <dbReference type="Proteomes" id="UP000251002"/>
    </source>
</evidence>
<dbReference type="AlphaFoldDB" id="A0A365KR04"/>
<feature type="transmembrane region" description="Helical" evidence="1">
    <location>
        <begin position="88"/>
        <end position="106"/>
    </location>
</feature>